<dbReference type="AlphaFoldDB" id="A0A3P8J3C1"/>
<dbReference type="EMBL" id="UZAN01068677">
    <property type="protein sequence ID" value="VDP94615.1"/>
    <property type="molecule type" value="Genomic_DNA"/>
</dbReference>
<sequence>MGTLHVALNNYGAEEDRLDGSGDSFDWHNQTPIYPRLHTLYYSDNGITSWWTVCRLGRLFPGLEHLVLLGNPLSHIPAPLPAKETVTGVKPVDEVGASLPAVNLGPIKPTPLTGKLTSATQSVTSAGSASPNGLTRPSRLFGSLHTLGLSETLINRWESVDALGEWMPNMTNLRLGNTLPVFQV</sequence>
<dbReference type="OrthoDB" id="5855206at2759"/>
<proteinExistence type="predicted"/>
<name>A0A3P8J3C1_9TREM</name>
<dbReference type="Proteomes" id="UP000272942">
    <property type="component" value="Unassembled WGS sequence"/>
</dbReference>
<dbReference type="SUPFAM" id="SSF52058">
    <property type="entry name" value="L domain-like"/>
    <property type="match status" value="1"/>
</dbReference>
<protein>
    <submittedName>
        <fullName evidence="1">Uncharacterized protein</fullName>
    </submittedName>
</protein>
<reference evidence="1 2" key="1">
    <citation type="submission" date="2018-11" db="EMBL/GenBank/DDBJ databases">
        <authorList>
            <consortium name="Pathogen Informatics"/>
        </authorList>
    </citation>
    <scope>NUCLEOTIDE SEQUENCE [LARGE SCALE GENOMIC DNA]</scope>
    <source>
        <strain evidence="1 2">Egypt</strain>
    </source>
</reference>
<gene>
    <name evidence="1" type="ORF">ECPE_LOCUS17325</name>
</gene>
<organism evidence="1 2">
    <name type="scientific">Echinostoma caproni</name>
    <dbReference type="NCBI Taxonomy" id="27848"/>
    <lineage>
        <taxon>Eukaryota</taxon>
        <taxon>Metazoa</taxon>
        <taxon>Spiralia</taxon>
        <taxon>Lophotrochozoa</taxon>
        <taxon>Platyhelminthes</taxon>
        <taxon>Trematoda</taxon>
        <taxon>Digenea</taxon>
        <taxon>Plagiorchiida</taxon>
        <taxon>Echinostomata</taxon>
        <taxon>Echinostomatoidea</taxon>
        <taxon>Echinostomatidae</taxon>
        <taxon>Echinostoma</taxon>
    </lineage>
</organism>
<keyword evidence="2" id="KW-1185">Reference proteome</keyword>
<evidence type="ECO:0000313" key="2">
    <source>
        <dbReference type="Proteomes" id="UP000272942"/>
    </source>
</evidence>
<accession>A0A3P8J3C1</accession>
<evidence type="ECO:0000313" key="1">
    <source>
        <dbReference type="EMBL" id="VDP94615.1"/>
    </source>
</evidence>
<dbReference type="InterPro" id="IPR032675">
    <property type="entry name" value="LRR_dom_sf"/>
</dbReference>
<dbReference type="Gene3D" id="3.80.10.10">
    <property type="entry name" value="Ribonuclease Inhibitor"/>
    <property type="match status" value="1"/>
</dbReference>